<dbReference type="PANTHER" id="PTHR43611:SF3">
    <property type="entry name" value="FLAVIN MONONUCLEOTIDE HYDROLASE 1, CHLOROPLATIC"/>
    <property type="match status" value="1"/>
</dbReference>
<dbReference type="SUPFAM" id="SSF56784">
    <property type="entry name" value="HAD-like"/>
    <property type="match status" value="1"/>
</dbReference>
<dbReference type="AlphaFoldDB" id="A0A9D1JG68"/>
<evidence type="ECO:0000313" key="1">
    <source>
        <dbReference type="EMBL" id="HIR92907.1"/>
    </source>
</evidence>
<dbReference type="Proteomes" id="UP000886841">
    <property type="component" value="Unassembled WGS sequence"/>
</dbReference>
<name>A0A9D1JG68_9FIRM</name>
<dbReference type="PANTHER" id="PTHR43611">
    <property type="entry name" value="ALPHA-D-GLUCOSE 1-PHOSPHATE PHOSPHATASE"/>
    <property type="match status" value="1"/>
</dbReference>
<dbReference type="Pfam" id="PF00702">
    <property type="entry name" value="Hydrolase"/>
    <property type="match status" value="1"/>
</dbReference>
<dbReference type="InterPro" id="IPR006439">
    <property type="entry name" value="HAD-SF_hydro_IA"/>
</dbReference>
<organism evidence="1 2">
    <name type="scientific">Candidatus Egerieimonas intestinavium</name>
    <dbReference type="NCBI Taxonomy" id="2840777"/>
    <lineage>
        <taxon>Bacteria</taxon>
        <taxon>Bacillati</taxon>
        <taxon>Bacillota</taxon>
        <taxon>Clostridia</taxon>
        <taxon>Lachnospirales</taxon>
        <taxon>Lachnospiraceae</taxon>
        <taxon>Lachnospiraceae incertae sedis</taxon>
        <taxon>Candidatus Egerieimonas</taxon>
    </lineage>
</organism>
<gene>
    <name evidence="1" type="ORF">IAB98_05775</name>
</gene>
<dbReference type="SFLD" id="SFLDG01129">
    <property type="entry name" value="C1.5:_HAD__Beta-PGM__Phosphata"/>
    <property type="match status" value="1"/>
</dbReference>
<dbReference type="EMBL" id="DVHU01000054">
    <property type="protein sequence ID" value="HIR92907.1"/>
    <property type="molecule type" value="Genomic_DNA"/>
</dbReference>
<dbReference type="Gene3D" id="3.40.50.1000">
    <property type="entry name" value="HAD superfamily/HAD-like"/>
    <property type="match status" value="1"/>
</dbReference>
<dbReference type="InterPro" id="IPR036412">
    <property type="entry name" value="HAD-like_sf"/>
</dbReference>
<evidence type="ECO:0000313" key="2">
    <source>
        <dbReference type="Proteomes" id="UP000886841"/>
    </source>
</evidence>
<dbReference type="SFLD" id="SFLDS00003">
    <property type="entry name" value="Haloacid_Dehalogenase"/>
    <property type="match status" value="1"/>
</dbReference>
<dbReference type="NCBIfam" id="TIGR01509">
    <property type="entry name" value="HAD-SF-IA-v3"/>
    <property type="match status" value="1"/>
</dbReference>
<dbReference type="InterPro" id="IPR023198">
    <property type="entry name" value="PGP-like_dom2"/>
</dbReference>
<sequence length="199" mass="23014">MIETVIFDIGKVLVDFDWELYLEQLGFDQQTRDVLVSAVFRHPDWTEIDRGVLSNEEIISRFITNAGGYEAEIRKLAENLGHTIKLCDYTMDWLRDLKRRGLNLYLLSNYGDLVYRTSVQELPFLELVDGVLFSWKCHLMKPAPAIYQRLLDTYGINPEKAVFLDDKAENLTGASVFGIKTILFQDYPQASRELEALLR</sequence>
<reference evidence="1" key="2">
    <citation type="journal article" date="2021" name="PeerJ">
        <title>Extensive microbial diversity within the chicken gut microbiome revealed by metagenomics and culture.</title>
        <authorList>
            <person name="Gilroy R."/>
            <person name="Ravi A."/>
            <person name="Getino M."/>
            <person name="Pursley I."/>
            <person name="Horton D.L."/>
            <person name="Alikhan N.F."/>
            <person name="Baker D."/>
            <person name="Gharbi K."/>
            <person name="Hall N."/>
            <person name="Watson M."/>
            <person name="Adriaenssens E.M."/>
            <person name="Foster-Nyarko E."/>
            <person name="Jarju S."/>
            <person name="Secka A."/>
            <person name="Antonio M."/>
            <person name="Oren A."/>
            <person name="Chaudhuri R.R."/>
            <person name="La Ragione R."/>
            <person name="Hildebrand F."/>
            <person name="Pallen M.J."/>
        </authorList>
    </citation>
    <scope>NUCLEOTIDE SEQUENCE</scope>
    <source>
        <strain evidence="1">ChiSxjej1B13-7041</strain>
    </source>
</reference>
<reference evidence="1" key="1">
    <citation type="submission" date="2020-10" db="EMBL/GenBank/DDBJ databases">
        <authorList>
            <person name="Gilroy R."/>
        </authorList>
    </citation>
    <scope>NUCLEOTIDE SEQUENCE</scope>
    <source>
        <strain evidence="1">ChiSxjej1B13-7041</strain>
    </source>
</reference>
<comment type="caution">
    <text evidence="1">The sequence shown here is derived from an EMBL/GenBank/DDBJ whole genome shotgun (WGS) entry which is preliminary data.</text>
</comment>
<dbReference type="Gene3D" id="1.10.150.240">
    <property type="entry name" value="Putative phosphatase, domain 2"/>
    <property type="match status" value="1"/>
</dbReference>
<dbReference type="InterPro" id="IPR023214">
    <property type="entry name" value="HAD_sf"/>
</dbReference>
<accession>A0A9D1JG68</accession>
<protein>
    <submittedName>
        <fullName evidence="1">HAD family phosphatase</fullName>
    </submittedName>
</protein>
<proteinExistence type="predicted"/>
<dbReference type="CDD" id="cd02603">
    <property type="entry name" value="HAD_sEH-N_like"/>
    <property type="match status" value="1"/>
</dbReference>
<dbReference type="PRINTS" id="PR00413">
    <property type="entry name" value="HADHALOGNASE"/>
</dbReference>